<evidence type="ECO:0000256" key="3">
    <source>
        <dbReference type="ARBA" id="ARBA00022801"/>
    </source>
</evidence>
<dbReference type="Proteomes" id="UP000316213">
    <property type="component" value="Unassembled WGS sequence"/>
</dbReference>
<dbReference type="RefSeq" id="WP_146577312.1">
    <property type="nucleotide sequence ID" value="NZ_SJPM01000002.1"/>
</dbReference>
<feature type="domain" description="Peptidase M48" evidence="8">
    <location>
        <begin position="172"/>
        <end position="345"/>
    </location>
</feature>
<sequence>MDEHFSGGCFCETLPDGRCGGDVELRPAGVFARAPDGQEFLIPYRECQVEIGGFSGKMVFCRGRDRNITIFCEDPRFVRSLSLASSGILDEQLQIGLRKQRGENRRQWVIGTGLLVGIVMACVVGYFAIRAGATAAVMALPISVDEKIGSAAMASMDLGGPRVTDDVVVEAMQSMVDRMAPEAAINGLDFRVSVVQSDVVNAFALPGGSMVVYTGLIENAERPEQVAAVLAHEMSHATLRHGLQRVARSMGIWAGVSMLIGDVGGLIGAGADLFQMATINSYSREQETEADREGVRMLHASGIDPTGMGEFFALLQHEHDEVPEIFSWISTHPDHAARIASVENMIAGLPEQNYEPLDVDWPSVQGRLKNLKTD</sequence>
<feature type="transmembrane region" description="Helical" evidence="7">
    <location>
        <begin position="108"/>
        <end position="129"/>
    </location>
</feature>
<evidence type="ECO:0000256" key="2">
    <source>
        <dbReference type="ARBA" id="ARBA00022723"/>
    </source>
</evidence>
<dbReference type="EMBL" id="SJPM01000002">
    <property type="protein sequence ID" value="TWU01609.1"/>
    <property type="molecule type" value="Genomic_DNA"/>
</dbReference>
<proteinExistence type="inferred from homology"/>
<dbReference type="GO" id="GO:0046872">
    <property type="term" value="F:metal ion binding"/>
    <property type="evidence" value="ECO:0007669"/>
    <property type="project" value="UniProtKB-KW"/>
</dbReference>
<evidence type="ECO:0000256" key="4">
    <source>
        <dbReference type="ARBA" id="ARBA00022833"/>
    </source>
</evidence>
<protein>
    <submittedName>
        <fullName evidence="9">TPR repeat-containing protein YfgC</fullName>
    </submittedName>
</protein>
<comment type="similarity">
    <text evidence="6">Belongs to the peptidase M48 family.</text>
</comment>
<gene>
    <name evidence="9" type="primary">yfgC</name>
    <name evidence="9" type="ORF">Pla100_13440</name>
</gene>
<keyword evidence="3 6" id="KW-0378">Hydrolase</keyword>
<dbReference type="AlphaFoldDB" id="A0A5C6AQW8"/>
<evidence type="ECO:0000259" key="8">
    <source>
        <dbReference type="Pfam" id="PF01435"/>
    </source>
</evidence>
<accession>A0A5C6AQW8</accession>
<organism evidence="9 10">
    <name type="scientific">Neorhodopirellula pilleata</name>
    <dbReference type="NCBI Taxonomy" id="2714738"/>
    <lineage>
        <taxon>Bacteria</taxon>
        <taxon>Pseudomonadati</taxon>
        <taxon>Planctomycetota</taxon>
        <taxon>Planctomycetia</taxon>
        <taxon>Pirellulales</taxon>
        <taxon>Pirellulaceae</taxon>
        <taxon>Neorhodopirellula</taxon>
    </lineage>
</organism>
<dbReference type="CDD" id="cd07332">
    <property type="entry name" value="M48C_Oma1_like"/>
    <property type="match status" value="1"/>
</dbReference>
<dbReference type="GO" id="GO:0004222">
    <property type="term" value="F:metalloendopeptidase activity"/>
    <property type="evidence" value="ECO:0007669"/>
    <property type="project" value="InterPro"/>
</dbReference>
<name>A0A5C6AQW8_9BACT</name>
<dbReference type="InterPro" id="IPR001915">
    <property type="entry name" value="Peptidase_M48"/>
</dbReference>
<dbReference type="Pfam" id="PF01435">
    <property type="entry name" value="Peptidase_M48"/>
    <property type="match status" value="1"/>
</dbReference>
<reference evidence="9 10" key="1">
    <citation type="submission" date="2019-02" db="EMBL/GenBank/DDBJ databases">
        <title>Deep-cultivation of Planctomycetes and their phenomic and genomic characterization uncovers novel biology.</title>
        <authorList>
            <person name="Wiegand S."/>
            <person name="Jogler M."/>
            <person name="Boedeker C."/>
            <person name="Pinto D."/>
            <person name="Vollmers J."/>
            <person name="Rivas-Marin E."/>
            <person name="Kohn T."/>
            <person name="Peeters S.H."/>
            <person name="Heuer A."/>
            <person name="Rast P."/>
            <person name="Oberbeckmann S."/>
            <person name="Bunk B."/>
            <person name="Jeske O."/>
            <person name="Meyerdierks A."/>
            <person name="Storesund J.E."/>
            <person name="Kallscheuer N."/>
            <person name="Luecker S."/>
            <person name="Lage O.M."/>
            <person name="Pohl T."/>
            <person name="Merkel B.J."/>
            <person name="Hornburger P."/>
            <person name="Mueller R.-W."/>
            <person name="Bruemmer F."/>
            <person name="Labrenz M."/>
            <person name="Spormann A.M."/>
            <person name="Op Den Camp H."/>
            <person name="Overmann J."/>
            <person name="Amann R."/>
            <person name="Jetten M.S.M."/>
            <person name="Mascher T."/>
            <person name="Medema M.H."/>
            <person name="Devos D.P."/>
            <person name="Kaster A.-K."/>
            <person name="Ovreas L."/>
            <person name="Rohde M."/>
            <person name="Galperin M.Y."/>
            <person name="Jogler C."/>
        </authorList>
    </citation>
    <scope>NUCLEOTIDE SEQUENCE [LARGE SCALE GENOMIC DNA]</scope>
    <source>
        <strain evidence="9 10">Pla100</strain>
    </source>
</reference>
<keyword evidence="4 6" id="KW-0862">Zinc</keyword>
<evidence type="ECO:0000256" key="1">
    <source>
        <dbReference type="ARBA" id="ARBA00022670"/>
    </source>
</evidence>
<evidence type="ECO:0000256" key="7">
    <source>
        <dbReference type="SAM" id="Phobius"/>
    </source>
</evidence>
<keyword evidence="10" id="KW-1185">Reference proteome</keyword>
<dbReference type="OrthoDB" id="9810445at2"/>
<dbReference type="GO" id="GO:0051603">
    <property type="term" value="P:proteolysis involved in protein catabolic process"/>
    <property type="evidence" value="ECO:0007669"/>
    <property type="project" value="TreeGrafter"/>
</dbReference>
<evidence type="ECO:0000313" key="9">
    <source>
        <dbReference type="EMBL" id="TWU01609.1"/>
    </source>
</evidence>
<dbReference type="PANTHER" id="PTHR22726">
    <property type="entry name" value="METALLOENDOPEPTIDASE OMA1"/>
    <property type="match status" value="1"/>
</dbReference>
<dbReference type="GO" id="GO:0016020">
    <property type="term" value="C:membrane"/>
    <property type="evidence" value="ECO:0007669"/>
    <property type="project" value="TreeGrafter"/>
</dbReference>
<keyword evidence="1 6" id="KW-0645">Protease</keyword>
<evidence type="ECO:0000256" key="5">
    <source>
        <dbReference type="ARBA" id="ARBA00023049"/>
    </source>
</evidence>
<keyword evidence="7" id="KW-0812">Transmembrane</keyword>
<evidence type="ECO:0000256" key="6">
    <source>
        <dbReference type="RuleBase" id="RU003983"/>
    </source>
</evidence>
<dbReference type="InterPro" id="IPR051156">
    <property type="entry name" value="Mito/Outer_Membr_Metalloprot"/>
</dbReference>
<dbReference type="PANTHER" id="PTHR22726:SF1">
    <property type="entry name" value="METALLOENDOPEPTIDASE OMA1, MITOCHONDRIAL"/>
    <property type="match status" value="1"/>
</dbReference>
<keyword evidence="5 6" id="KW-0482">Metalloprotease</keyword>
<evidence type="ECO:0000313" key="10">
    <source>
        <dbReference type="Proteomes" id="UP000316213"/>
    </source>
</evidence>
<comment type="cofactor">
    <cofactor evidence="6">
        <name>Zn(2+)</name>
        <dbReference type="ChEBI" id="CHEBI:29105"/>
    </cofactor>
    <text evidence="6">Binds 1 zinc ion per subunit.</text>
</comment>
<keyword evidence="7" id="KW-1133">Transmembrane helix</keyword>
<dbReference type="Gene3D" id="3.30.2010.10">
    <property type="entry name" value="Metalloproteases ('zincins'), catalytic domain"/>
    <property type="match status" value="1"/>
</dbReference>
<keyword evidence="2" id="KW-0479">Metal-binding</keyword>
<keyword evidence="7" id="KW-0472">Membrane</keyword>
<comment type="caution">
    <text evidence="9">The sequence shown here is derived from an EMBL/GenBank/DDBJ whole genome shotgun (WGS) entry which is preliminary data.</text>
</comment>